<protein>
    <submittedName>
        <fullName evidence="5">Vegetative incompatibility protein HET-E-1</fullName>
    </submittedName>
</protein>
<evidence type="ECO:0000313" key="5">
    <source>
        <dbReference type="EMBL" id="CAK9055481.1"/>
    </source>
</evidence>
<dbReference type="InterPro" id="IPR019775">
    <property type="entry name" value="WD40_repeat_CS"/>
</dbReference>
<evidence type="ECO:0000313" key="6">
    <source>
        <dbReference type="Proteomes" id="UP001642464"/>
    </source>
</evidence>
<keyword evidence="2" id="KW-0677">Repeat</keyword>
<dbReference type="InterPro" id="IPR015943">
    <property type="entry name" value="WD40/YVTN_repeat-like_dom_sf"/>
</dbReference>
<reference evidence="5 6" key="1">
    <citation type="submission" date="2024-02" db="EMBL/GenBank/DDBJ databases">
        <authorList>
            <person name="Chen Y."/>
            <person name="Shah S."/>
            <person name="Dougan E. K."/>
            <person name="Thang M."/>
            <person name="Chan C."/>
        </authorList>
    </citation>
    <scope>NUCLEOTIDE SEQUENCE [LARGE SCALE GENOMIC DNA]</scope>
</reference>
<feature type="repeat" description="WD" evidence="3">
    <location>
        <begin position="272"/>
        <end position="313"/>
    </location>
</feature>
<dbReference type="PROSITE" id="PS50082">
    <property type="entry name" value="WD_REPEATS_2"/>
    <property type="match status" value="2"/>
</dbReference>
<dbReference type="EMBL" id="CAXAMM010024497">
    <property type="protein sequence ID" value="CAK9055481.1"/>
    <property type="molecule type" value="Genomic_DNA"/>
</dbReference>
<feature type="repeat" description="WD" evidence="3">
    <location>
        <begin position="231"/>
        <end position="262"/>
    </location>
</feature>
<evidence type="ECO:0000256" key="1">
    <source>
        <dbReference type="ARBA" id="ARBA00022574"/>
    </source>
</evidence>
<dbReference type="Pfam" id="PF00400">
    <property type="entry name" value="WD40"/>
    <property type="match status" value="2"/>
</dbReference>
<dbReference type="Gene3D" id="2.130.10.10">
    <property type="entry name" value="YVTN repeat-like/Quinoprotein amine dehydrogenase"/>
    <property type="match status" value="2"/>
</dbReference>
<proteinExistence type="predicted"/>
<feature type="compositionally biased region" description="Basic residues" evidence="4">
    <location>
        <begin position="68"/>
        <end position="78"/>
    </location>
</feature>
<evidence type="ECO:0000256" key="2">
    <source>
        <dbReference type="ARBA" id="ARBA00022737"/>
    </source>
</evidence>
<dbReference type="PROSITE" id="PS00678">
    <property type="entry name" value="WD_REPEATS_1"/>
    <property type="match status" value="1"/>
</dbReference>
<evidence type="ECO:0000256" key="3">
    <source>
        <dbReference type="PROSITE-ProRule" id="PRU00221"/>
    </source>
</evidence>
<organism evidence="5 6">
    <name type="scientific">Durusdinium trenchii</name>
    <dbReference type="NCBI Taxonomy" id="1381693"/>
    <lineage>
        <taxon>Eukaryota</taxon>
        <taxon>Sar</taxon>
        <taxon>Alveolata</taxon>
        <taxon>Dinophyceae</taxon>
        <taxon>Suessiales</taxon>
        <taxon>Symbiodiniaceae</taxon>
        <taxon>Durusdinium</taxon>
    </lineage>
</organism>
<sequence>MLPRLELAAGRRPRGAEEEDLQREGGPWNRATQSGQGKGGKVGMMAEHARPAPRRPGRGRSEAAARKGQGKVRRKVVPRRGLGIQRRSTEDGVCQSARETTSKQTRSKSVPGMDPQGQLQVVQSARESTRPRWNGSVRVKQAVVSDNVIAGDPSGEAFILRSFLMERFELGPPPKKPRPPPPKTKNDLHQQGVRFLAELWPMCLFSGSDDGVGVLTQLDRDSHRERVVGVFEGHTGALVQACAFGARLLLTGSDDATVRVWDRDDPASAFALEGHSAPITRLLALYQSNEAVSASRDGTLRIWNLPDRSCVRVLADHHGGVCQMELVRRWDGWPLAFSPDGGFKLWDRDQGTLSLEGNIPGFYTSHVLCAEEDFLCVGCDDGAICVFRLKDGPTREIAPAHELRASSHQATVQRTLRHEAQTLLFAGFQNGDISLFNLGAGMCLRSVRAHRGWVMDLRLRRVPATDDVTVASCASNGTVRTCSLLLDDAVRRIPHANCVFRVAFAGPYLYSAGADSLVHRNSLLNVSPPCKPNKLTPA</sequence>
<dbReference type="PROSITE" id="PS50294">
    <property type="entry name" value="WD_REPEATS_REGION"/>
    <property type="match status" value="1"/>
</dbReference>
<gene>
    <name evidence="5" type="ORF">SCF082_LOCUS29983</name>
</gene>
<keyword evidence="1 3" id="KW-0853">WD repeat</keyword>
<name>A0ABP0MVI8_9DINO</name>
<dbReference type="PANTHER" id="PTHR44489">
    <property type="match status" value="1"/>
</dbReference>
<dbReference type="SUPFAM" id="SSF50978">
    <property type="entry name" value="WD40 repeat-like"/>
    <property type="match status" value="1"/>
</dbReference>
<dbReference type="InterPro" id="IPR044715">
    <property type="entry name" value="WDR86-like"/>
</dbReference>
<feature type="compositionally biased region" description="Polar residues" evidence="4">
    <location>
        <begin position="97"/>
        <end position="108"/>
    </location>
</feature>
<feature type="region of interest" description="Disordered" evidence="4">
    <location>
        <begin position="1"/>
        <end position="116"/>
    </location>
</feature>
<dbReference type="PANTHER" id="PTHR44489:SF11">
    <property type="entry name" value="WD REPEAT DOMAIN 86"/>
    <property type="match status" value="1"/>
</dbReference>
<evidence type="ECO:0000256" key="4">
    <source>
        <dbReference type="SAM" id="MobiDB-lite"/>
    </source>
</evidence>
<dbReference type="InterPro" id="IPR001680">
    <property type="entry name" value="WD40_rpt"/>
</dbReference>
<dbReference type="Proteomes" id="UP001642464">
    <property type="component" value="Unassembled WGS sequence"/>
</dbReference>
<dbReference type="SMART" id="SM00320">
    <property type="entry name" value="WD40"/>
    <property type="match status" value="7"/>
</dbReference>
<keyword evidence="6" id="KW-1185">Reference proteome</keyword>
<comment type="caution">
    <text evidence="5">The sequence shown here is derived from an EMBL/GenBank/DDBJ whole genome shotgun (WGS) entry which is preliminary data.</text>
</comment>
<dbReference type="InterPro" id="IPR036322">
    <property type="entry name" value="WD40_repeat_dom_sf"/>
</dbReference>
<accession>A0ABP0MVI8</accession>